<dbReference type="EMBL" id="JAWDGP010005834">
    <property type="protein sequence ID" value="KAK3751218.1"/>
    <property type="molecule type" value="Genomic_DNA"/>
</dbReference>
<sequence length="74" mass="8217">MVESDLIPIRPNLVRDRVRVLCDGCIDLKLPSGKSGAALVHSTSVHSIHLITLQSRPVCLRFPPLTRPHNGQKR</sequence>
<reference evidence="1" key="1">
    <citation type="journal article" date="2023" name="G3 (Bethesda)">
        <title>A reference genome for the long-term kleptoplast-retaining sea slug Elysia crispata morphotype clarki.</title>
        <authorList>
            <person name="Eastman K.E."/>
            <person name="Pendleton A.L."/>
            <person name="Shaikh M.A."/>
            <person name="Suttiyut T."/>
            <person name="Ogas R."/>
            <person name="Tomko P."/>
            <person name="Gavelis G."/>
            <person name="Widhalm J.R."/>
            <person name="Wisecaver J.H."/>
        </authorList>
    </citation>
    <scope>NUCLEOTIDE SEQUENCE</scope>
    <source>
        <strain evidence="1">ECLA1</strain>
    </source>
</reference>
<protein>
    <submittedName>
        <fullName evidence="1">Uncharacterized protein</fullName>
    </submittedName>
</protein>
<name>A0AAE0YMU1_9GAST</name>
<organism evidence="1 2">
    <name type="scientific">Elysia crispata</name>
    <name type="common">lettuce slug</name>
    <dbReference type="NCBI Taxonomy" id="231223"/>
    <lineage>
        <taxon>Eukaryota</taxon>
        <taxon>Metazoa</taxon>
        <taxon>Spiralia</taxon>
        <taxon>Lophotrochozoa</taxon>
        <taxon>Mollusca</taxon>
        <taxon>Gastropoda</taxon>
        <taxon>Heterobranchia</taxon>
        <taxon>Euthyneura</taxon>
        <taxon>Panpulmonata</taxon>
        <taxon>Sacoglossa</taxon>
        <taxon>Placobranchoidea</taxon>
        <taxon>Plakobranchidae</taxon>
        <taxon>Elysia</taxon>
    </lineage>
</organism>
<evidence type="ECO:0000313" key="2">
    <source>
        <dbReference type="Proteomes" id="UP001283361"/>
    </source>
</evidence>
<gene>
    <name evidence="1" type="ORF">RRG08_023975</name>
</gene>
<dbReference type="AlphaFoldDB" id="A0AAE0YMU1"/>
<keyword evidence="2" id="KW-1185">Reference proteome</keyword>
<comment type="caution">
    <text evidence="1">The sequence shown here is derived from an EMBL/GenBank/DDBJ whole genome shotgun (WGS) entry which is preliminary data.</text>
</comment>
<evidence type="ECO:0000313" key="1">
    <source>
        <dbReference type="EMBL" id="KAK3751218.1"/>
    </source>
</evidence>
<proteinExistence type="predicted"/>
<accession>A0AAE0YMU1</accession>
<dbReference type="Proteomes" id="UP001283361">
    <property type="component" value="Unassembled WGS sequence"/>
</dbReference>